<reference evidence="4 5" key="1">
    <citation type="journal article" date="2011" name="Genome Biol.">
        <title>Comparative genome sequence analysis underscores mycoparasitism as the ancestral life style of Trichoderma.</title>
        <authorList>
            <person name="Kubicek C.P."/>
            <person name="Herrera-Estrella A."/>
            <person name="Seidl-Seiboth V."/>
            <person name="Martinez D.A."/>
            <person name="Druzhinina I.S."/>
            <person name="Thon M."/>
            <person name="Zeilinger S."/>
            <person name="Casas-Flores S."/>
            <person name="Horwitz B.A."/>
            <person name="Mukherjee P.K."/>
            <person name="Mukherjee M."/>
            <person name="Kredics L."/>
            <person name="Alcaraz L.D."/>
            <person name="Aerts A."/>
            <person name="Antal Z."/>
            <person name="Atanasova L."/>
            <person name="Cervantes-Badillo M.G."/>
            <person name="Challacombe J."/>
            <person name="Chertkov O."/>
            <person name="McCluskey K."/>
            <person name="Coulpier F."/>
            <person name="Deshpande N."/>
            <person name="von Doehren H."/>
            <person name="Ebbole D.J."/>
            <person name="Esquivel-Naranjo E.U."/>
            <person name="Fekete E."/>
            <person name="Flipphi M."/>
            <person name="Glaser F."/>
            <person name="Gomez-Rodriguez E.Y."/>
            <person name="Gruber S."/>
            <person name="Han C."/>
            <person name="Henrissat B."/>
            <person name="Hermosa R."/>
            <person name="Hernandez-Onate M."/>
            <person name="Karaffa L."/>
            <person name="Kosti I."/>
            <person name="Le Crom S."/>
            <person name="Lindquist E."/>
            <person name="Lucas S."/>
            <person name="Luebeck M."/>
            <person name="Luebeck P.S."/>
            <person name="Margeot A."/>
            <person name="Metz B."/>
            <person name="Misra M."/>
            <person name="Nevalainen H."/>
            <person name="Omann M."/>
            <person name="Packer N."/>
            <person name="Perrone G."/>
            <person name="Uresti-Rivera E.E."/>
            <person name="Salamov A."/>
            <person name="Schmoll M."/>
            <person name="Seiboth B."/>
            <person name="Shapiro H."/>
            <person name="Sukno S."/>
            <person name="Tamayo-Ramos J.A."/>
            <person name="Tisch D."/>
            <person name="Wiest A."/>
            <person name="Wilkinson H.H."/>
            <person name="Zhang M."/>
            <person name="Coutinho P.M."/>
            <person name="Kenerley C.M."/>
            <person name="Monte E."/>
            <person name="Baker S.E."/>
            <person name="Grigoriev I.V."/>
        </authorList>
    </citation>
    <scope>NUCLEOTIDE SEQUENCE [LARGE SCALE GENOMIC DNA]</scope>
    <source>
        <strain evidence="5">ATCC 20476 / IMI 206040</strain>
    </source>
</reference>
<dbReference type="SUPFAM" id="SSF51412">
    <property type="entry name" value="Inosine monophosphate dehydrogenase (IMPDH)"/>
    <property type="match status" value="1"/>
</dbReference>
<dbReference type="HOGENOM" id="CLU_038732_9_0_1"/>
<comment type="caution">
    <text evidence="4">The sequence shown here is derived from an EMBL/GenBank/DDBJ whole genome shotgun (WGS) entry which is preliminary data.</text>
</comment>
<dbReference type="eggNOG" id="ENOG502RHJM">
    <property type="taxonomic scope" value="Eukaryota"/>
</dbReference>
<keyword evidence="2" id="KW-0288">FMN</keyword>
<accession>G9P730</accession>
<dbReference type="InterPro" id="IPR004136">
    <property type="entry name" value="NMO"/>
</dbReference>
<dbReference type="STRING" id="452589.G9P730"/>
<dbReference type="CDD" id="cd04730">
    <property type="entry name" value="NPD_like"/>
    <property type="match status" value="1"/>
</dbReference>
<sequence>MLSPIALRRKASPRKLNNRLAVGYATWDLDSAVGTVEFTDKADVRSRFVFISLKRVKGPAFLFLSSFLWIVNSRPSPFVSTFSNRPMMATQRTAELRRMLALSYPWVKKPFVVGAPMRILAGPQLAVAVSAAGGLGFMGPQAKPDGVLADLDKARELIEASNLRHPLLPIGVGFQVWNGDLKVATSAVEKHKPCAVWLFAPKNGQAELDEWTVSLRKVSPDTKIWIQVGTLSDAIAAINSSAPPDVLVVQGSEAGGHGMAKESTGTIVLFPEVADAVNARKDLGIPVVAAGGIIDGRGAAAAFSLGAAAVAMGTRFLASSEARIAKGYQDEVVRASDGAKNTLRTHLYNHLRGTFGWPDIFAPRTLINRSWIDHEAGVPFEKLQVLHDEAAKSGDAGWGPEGRLATYVGAGVGLVRDVKDASAIVEEVRNESRDILKALSDDHSE</sequence>
<dbReference type="Proteomes" id="UP000005426">
    <property type="component" value="Unassembled WGS sequence"/>
</dbReference>
<keyword evidence="1" id="KW-0285">Flavoprotein</keyword>
<name>G9P730_HYPAI</name>
<dbReference type="PANTHER" id="PTHR32332:SF34">
    <property type="entry name" value="2-NITROPROPANE DIOXYGENASE FAMILY, PUTATIVE-RELATED"/>
    <property type="match status" value="1"/>
</dbReference>
<dbReference type="Pfam" id="PF03060">
    <property type="entry name" value="NMO"/>
    <property type="match status" value="1"/>
</dbReference>
<dbReference type="PANTHER" id="PTHR32332">
    <property type="entry name" value="2-NITROPROPANE DIOXYGENASE"/>
    <property type="match status" value="1"/>
</dbReference>
<dbReference type="AlphaFoldDB" id="G9P730"/>
<evidence type="ECO:0000256" key="1">
    <source>
        <dbReference type="ARBA" id="ARBA00022630"/>
    </source>
</evidence>
<dbReference type="Gene3D" id="3.20.20.70">
    <property type="entry name" value="Aldolase class I"/>
    <property type="match status" value="1"/>
</dbReference>
<dbReference type="EMBL" id="ABDG02000027">
    <property type="protein sequence ID" value="EHK41532.1"/>
    <property type="molecule type" value="Genomic_DNA"/>
</dbReference>
<evidence type="ECO:0000256" key="2">
    <source>
        <dbReference type="ARBA" id="ARBA00022643"/>
    </source>
</evidence>
<dbReference type="InterPro" id="IPR013785">
    <property type="entry name" value="Aldolase_TIM"/>
</dbReference>
<dbReference type="OrthoDB" id="2349068at2759"/>
<organism evidence="4 5">
    <name type="scientific">Hypocrea atroviridis (strain ATCC 20476 / IMI 206040)</name>
    <name type="common">Trichoderma atroviride</name>
    <dbReference type="NCBI Taxonomy" id="452589"/>
    <lineage>
        <taxon>Eukaryota</taxon>
        <taxon>Fungi</taxon>
        <taxon>Dikarya</taxon>
        <taxon>Ascomycota</taxon>
        <taxon>Pezizomycotina</taxon>
        <taxon>Sordariomycetes</taxon>
        <taxon>Hypocreomycetidae</taxon>
        <taxon>Hypocreales</taxon>
        <taxon>Hypocreaceae</taxon>
        <taxon>Trichoderma</taxon>
    </lineage>
</organism>
<evidence type="ECO:0000256" key="3">
    <source>
        <dbReference type="ARBA" id="ARBA00023002"/>
    </source>
</evidence>
<keyword evidence="5" id="KW-1185">Reference proteome</keyword>
<gene>
    <name evidence="4" type="ORF">TRIATDRAFT_295408</name>
</gene>
<keyword evidence="3" id="KW-0560">Oxidoreductase</keyword>
<protein>
    <submittedName>
        <fullName evidence="4">Uncharacterized protein</fullName>
    </submittedName>
</protein>
<proteinExistence type="predicted"/>
<evidence type="ECO:0000313" key="5">
    <source>
        <dbReference type="Proteomes" id="UP000005426"/>
    </source>
</evidence>
<dbReference type="GO" id="GO:0018580">
    <property type="term" value="F:nitronate monooxygenase activity"/>
    <property type="evidence" value="ECO:0007669"/>
    <property type="project" value="InterPro"/>
</dbReference>
<evidence type="ECO:0000313" key="4">
    <source>
        <dbReference type="EMBL" id="EHK41532.1"/>
    </source>
</evidence>